<reference evidence="1" key="1">
    <citation type="submission" date="2021-11" db="EMBL/GenBank/DDBJ databases">
        <authorList>
            <consortium name="Genoscope - CEA"/>
            <person name="William W."/>
        </authorList>
    </citation>
    <scope>NUCLEOTIDE SEQUENCE</scope>
</reference>
<comment type="caution">
    <text evidence="1">The sequence shown here is derived from an EMBL/GenBank/DDBJ whole genome shotgun (WGS) entry which is preliminary data.</text>
</comment>
<dbReference type="AlphaFoldDB" id="A0A8J2SQ21"/>
<protein>
    <submittedName>
        <fullName evidence="1">Uncharacterized protein</fullName>
    </submittedName>
</protein>
<proteinExistence type="predicted"/>
<dbReference type="Proteomes" id="UP000789595">
    <property type="component" value="Unassembled WGS sequence"/>
</dbReference>
<evidence type="ECO:0000313" key="2">
    <source>
        <dbReference type="Proteomes" id="UP000789595"/>
    </source>
</evidence>
<organism evidence="1 2">
    <name type="scientific">Pelagomonas calceolata</name>
    <dbReference type="NCBI Taxonomy" id="35677"/>
    <lineage>
        <taxon>Eukaryota</taxon>
        <taxon>Sar</taxon>
        <taxon>Stramenopiles</taxon>
        <taxon>Ochrophyta</taxon>
        <taxon>Pelagophyceae</taxon>
        <taxon>Pelagomonadales</taxon>
        <taxon>Pelagomonadaceae</taxon>
        <taxon>Pelagomonas</taxon>
    </lineage>
</organism>
<evidence type="ECO:0000313" key="1">
    <source>
        <dbReference type="EMBL" id="CAH0374568.1"/>
    </source>
</evidence>
<accession>A0A8J2SQ21</accession>
<keyword evidence="2" id="KW-1185">Reference proteome</keyword>
<gene>
    <name evidence="1" type="ORF">PECAL_4P18630</name>
</gene>
<name>A0A8J2SQ21_9STRA</name>
<dbReference type="EMBL" id="CAKKNE010000004">
    <property type="protein sequence ID" value="CAH0374568.1"/>
    <property type="molecule type" value="Genomic_DNA"/>
</dbReference>
<sequence length="89" mass="9643">MMCRIVKTSIRRGCEPARVVRGGASTAARRFTACAPSRGRRTKSAHASLDDLCAARESLPRRRGGAGLQACYRTTPSPEAQRCDACWSC</sequence>